<reference evidence="1 2" key="1">
    <citation type="journal article" date="2015" name="PLoS Pathog.">
        <title>Leptomonas seymouri: Adaptations to the Dixenous Life Cycle Analyzed by Genome Sequencing, Transcriptome Profiling and Co-infection with Leishmania donovani.</title>
        <authorList>
            <person name="Kraeva N."/>
            <person name="Butenko A."/>
            <person name="Hlavacova J."/>
            <person name="Kostygov A."/>
            <person name="Myskova J."/>
            <person name="Grybchuk D."/>
            <person name="Lestinova T."/>
            <person name="Votypka J."/>
            <person name="Volf P."/>
            <person name="Opperdoes F."/>
            <person name="Flegontov P."/>
            <person name="Lukes J."/>
            <person name="Yurchenko V."/>
        </authorList>
    </citation>
    <scope>NUCLEOTIDE SEQUENCE [LARGE SCALE GENOMIC DNA]</scope>
    <source>
        <strain evidence="1 2">ATCC 30220</strain>
    </source>
</reference>
<evidence type="ECO:0000313" key="1">
    <source>
        <dbReference type="EMBL" id="KPI84785.1"/>
    </source>
</evidence>
<dbReference type="Proteomes" id="UP000038009">
    <property type="component" value="Unassembled WGS sequence"/>
</dbReference>
<dbReference type="VEuPathDB" id="TriTrypDB:Lsey_0232_0140"/>
<comment type="caution">
    <text evidence="1">The sequence shown here is derived from an EMBL/GenBank/DDBJ whole genome shotgun (WGS) entry which is preliminary data.</text>
</comment>
<name>A0A0N1I3R6_LEPSE</name>
<sequence length="357" mass="39817">MNREDVPNASQCTFSAPPLPRFRYHHKTGTWRKENVPPNDEATVMTVTLRPYCSDGTIAGASTHAVQAMYAPFESSYDFFLRSVKPPPSRWTQAERDARRREATRIPIRDFEVALLRSHSCTVNGRRLRSLSEVQGWSSAVSEGAHRSKDLRLLTTPAAALHPLVGYASTASMPAVFAALASLKPNPLNFMSALLLEDRINRSEFHEFLSTIGPIDALSTSYEDMMFRALPSYSADTETVEVLAVLTLLLDHHHHPQFELNITAIFRSFDVDERGVVALEVLHPEVISAWANVRTFGKLREQWSRFSAVMAAERRSGAVKFPRIPELVPRNALRAFLCCAEGLYMAACSLDLDGGSL</sequence>
<dbReference type="AlphaFoldDB" id="A0A0N1I3R6"/>
<organism evidence="1 2">
    <name type="scientific">Leptomonas seymouri</name>
    <dbReference type="NCBI Taxonomy" id="5684"/>
    <lineage>
        <taxon>Eukaryota</taxon>
        <taxon>Discoba</taxon>
        <taxon>Euglenozoa</taxon>
        <taxon>Kinetoplastea</taxon>
        <taxon>Metakinetoplastina</taxon>
        <taxon>Trypanosomatida</taxon>
        <taxon>Trypanosomatidae</taxon>
        <taxon>Leishmaniinae</taxon>
        <taxon>Leptomonas</taxon>
    </lineage>
</organism>
<keyword evidence="2" id="KW-1185">Reference proteome</keyword>
<dbReference type="OrthoDB" id="272585at2759"/>
<dbReference type="OMA" id="THAVQAM"/>
<evidence type="ECO:0000313" key="2">
    <source>
        <dbReference type="Proteomes" id="UP000038009"/>
    </source>
</evidence>
<protein>
    <submittedName>
        <fullName evidence="1">Uncharacterized protein</fullName>
    </submittedName>
</protein>
<accession>A0A0N1I3R6</accession>
<dbReference type="EMBL" id="LJSK01000232">
    <property type="protein sequence ID" value="KPI84785.1"/>
    <property type="molecule type" value="Genomic_DNA"/>
</dbReference>
<proteinExistence type="predicted"/>
<gene>
    <name evidence="1" type="ORF">ABL78_6168</name>
</gene>